<feature type="coiled-coil region" evidence="1">
    <location>
        <begin position="87"/>
        <end position="135"/>
    </location>
</feature>
<keyword evidence="1" id="KW-0175">Coiled coil</keyword>
<reference evidence="4 5" key="1">
    <citation type="journal article" date="2015" name="Nat. Commun.">
        <title>Lucilia cuprina genome unlocks parasitic fly biology to underpin future interventions.</title>
        <authorList>
            <person name="Anstead C.A."/>
            <person name="Korhonen P.K."/>
            <person name="Young N.D."/>
            <person name="Hall R.S."/>
            <person name="Jex A.R."/>
            <person name="Murali S.C."/>
            <person name="Hughes D.S."/>
            <person name="Lee S.F."/>
            <person name="Perry T."/>
            <person name="Stroehlein A.J."/>
            <person name="Ansell B.R."/>
            <person name="Breugelmans B."/>
            <person name="Hofmann A."/>
            <person name="Qu J."/>
            <person name="Dugan S."/>
            <person name="Lee S.L."/>
            <person name="Chao H."/>
            <person name="Dinh H."/>
            <person name="Han Y."/>
            <person name="Doddapaneni H.V."/>
            <person name="Worley K.C."/>
            <person name="Muzny D.M."/>
            <person name="Ioannidis P."/>
            <person name="Waterhouse R.M."/>
            <person name="Zdobnov E.M."/>
            <person name="James P.J."/>
            <person name="Bagnall N.H."/>
            <person name="Kotze A.C."/>
            <person name="Gibbs R.A."/>
            <person name="Richards S."/>
            <person name="Batterham P."/>
            <person name="Gasser R.B."/>
        </authorList>
    </citation>
    <scope>NUCLEOTIDE SEQUENCE [LARGE SCALE GENOMIC DNA]</scope>
    <source>
        <strain evidence="4 5">LS</strain>
        <tissue evidence="4">Full body</tissue>
    </source>
</reference>
<evidence type="ECO:0000256" key="2">
    <source>
        <dbReference type="SAM" id="MobiDB-lite"/>
    </source>
</evidence>
<dbReference type="Proteomes" id="UP000037069">
    <property type="component" value="Unassembled WGS sequence"/>
</dbReference>
<dbReference type="EMBL" id="JRES01000154">
    <property type="protein sequence ID" value="KNC33760.1"/>
    <property type="molecule type" value="Genomic_DNA"/>
</dbReference>
<dbReference type="OrthoDB" id="8064819at2759"/>
<feature type="compositionally biased region" description="Basic and acidic residues" evidence="2">
    <location>
        <begin position="275"/>
        <end position="285"/>
    </location>
</feature>
<feature type="signal peptide" evidence="3">
    <location>
        <begin position="1"/>
        <end position="19"/>
    </location>
</feature>
<keyword evidence="5" id="KW-1185">Reference proteome</keyword>
<sequence>MRFSSFIVGLLLVITLCEGAVVPRRTYRNTEEILVPVTIIQDGEEIKATPQVTENETVIEIKNLEAPATPEETVAAVAVPENEEQNLEAIEAVAVEAQRRIDEAIVEEEIKEAVQEEQQQEIELAVEEENRLRSTLPVEQQTVTFVQPAVVAVANDAVEQVAVADPAPEVVETEKALDLKSLVVEQETVRQATQAKPTQSSTQQNFVQQLIQNSPLGQFFNQITRQPGTQVANAQSVVNSTTQAFQGLQQFASNIGNQFQNTLSGLADQQQQQEGAKDATTDRHPGPIQQLVNTFMGNNGQQTQPAPTQQIPLQGLLNVFQGNNRPQSATAATAQWGRIDIFWK</sequence>
<gene>
    <name evidence="4" type="ORF">FF38_10632</name>
</gene>
<name>A0A0L0CN65_LUCCU</name>
<comment type="caution">
    <text evidence="4">The sequence shown here is derived from an EMBL/GenBank/DDBJ whole genome shotgun (WGS) entry which is preliminary data.</text>
</comment>
<feature type="chain" id="PRO_5005536589" evidence="3">
    <location>
        <begin position="20"/>
        <end position="344"/>
    </location>
</feature>
<keyword evidence="3" id="KW-0732">Signal</keyword>
<accession>A0A0L0CN65</accession>
<proteinExistence type="predicted"/>
<organism evidence="4 5">
    <name type="scientific">Lucilia cuprina</name>
    <name type="common">Green bottle fly</name>
    <name type="synonym">Australian sheep blowfly</name>
    <dbReference type="NCBI Taxonomy" id="7375"/>
    <lineage>
        <taxon>Eukaryota</taxon>
        <taxon>Metazoa</taxon>
        <taxon>Ecdysozoa</taxon>
        <taxon>Arthropoda</taxon>
        <taxon>Hexapoda</taxon>
        <taxon>Insecta</taxon>
        <taxon>Pterygota</taxon>
        <taxon>Neoptera</taxon>
        <taxon>Endopterygota</taxon>
        <taxon>Diptera</taxon>
        <taxon>Brachycera</taxon>
        <taxon>Muscomorpha</taxon>
        <taxon>Oestroidea</taxon>
        <taxon>Calliphoridae</taxon>
        <taxon>Luciliinae</taxon>
        <taxon>Lucilia</taxon>
    </lineage>
</organism>
<protein>
    <submittedName>
        <fullName evidence="4">20-hydroxyecdysone protein</fullName>
    </submittedName>
</protein>
<evidence type="ECO:0000256" key="1">
    <source>
        <dbReference type="SAM" id="Coils"/>
    </source>
</evidence>
<evidence type="ECO:0000313" key="4">
    <source>
        <dbReference type="EMBL" id="KNC33760.1"/>
    </source>
</evidence>
<evidence type="ECO:0000256" key="3">
    <source>
        <dbReference type="SAM" id="SignalP"/>
    </source>
</evidence>
<feature type="region of interest" description="Disordered" evidence="2">
    <location>
        <begin position="266"/>
        <end position="285"/>
    </location>
</feature>
<dbReference type="AlphaFoldDB" id="A0A0L0CN65"/>
<evidence type="ECO:0000313" key="5">
    <source>
        <dbReference type="Proteomes" id="UP000037069"/>
    </source>
</evidence>